<keyword evidence="1" id="KW-0812">Transmembrane</keyword>
<dbReference type="RefSeq" id="XP_006860653.1">
    <property type="nucleotide sequence ID" value="XM_006860591.1"/>
</dbReference>
<proteinExistence type="predicted"/>
<keyword evidence="1" id="KW-0472">Membrane</keyword>
<gene>
    <name evidence="3" type="primary">NCR2</name>
</gene>
<keyword evidence="2" id="KW-1185">Reference proteome</keyword>
<dbReference type="AlphaFoldDB" id="A0A9B0TDS8"/>
<evidence type="ECO:0000313" key="2">
    <source>
        <dbReference type="Proteomes" id="UP000504623"/>
    </source>
</evidence>
<feature type="transmembrane region" description="Helical" evidence="1">
    <location>
        <begin position="87"/>
        <end position="106"/>
    </location>
</feature>
<protein>
    <submittedName>
        <fullName evidence="3">Natural cytotoxicity triggering receptor 2</fullName>
    </submittedName>
</protein>
<dbReference type="OrthoDB" id="9805957at2759"/>
<dbReference type="Proteomes" id="UP000504623">
    <property type="component" value="Unplaced"/>
</dbReference>
<reference evidence="3" key="1">
    <citation type="submission" date="2025-08" db="UniProtKB">
        <authorList>
            <consortium name="RefSeq"/>
        </authorList>
    </citation>
    <scope>IDENTIFICATION</scope>
    <source>
        <tissue evidence="3">Spleen</tissue>
    </source>
</reference>
<keyword evidence="1" id="KW-1133">Transmembrane helix</keyword>
<evidence type="ECO:0000256" key="1">
    <source>
        <dbReference type="SAM" id="Phobius"/>
    </source>
</evidence>
<accession>A0A9B0TDS8</accession>
<name>A0A9B0TDS8_CHRAS</name>
<sequence length="107" mass="11409">MKSVSRSQPWTLTQNLRFTIWDNRNAGFFTVTMIAPSKTSSRSPPRVLSTASTRATCNRVSAQTPGSLVPIGRANTTVPSQQQNSNLSSGVLGSMLCGILSAALLIL</sequence>
<organism evidence="2 3">
    <name type="scientific">Chrysochloris asiatica</name>
    <name type="common">Cape golden mole</name>
    <dbReference type="NCBI Taxonomy" id="185453"/>
    <lineage>
        <taxon>Eukaryota</taxon>
        <taxon>Metazoa</taxon>
        <taxon>Chordata</taxon>
        <taxon>Craniata</taxon>
        <taxon>Vertebrata</taxon>
        <taxon>Euteleostomi</taxon>
        <taxon>Mammalia</taxon>
        <taxon>Eutheria</taxon>
        <taxon>Afrotheria</taxon>
        <taxon>Chrysochloridae</taxon>
        <taxon>Chrysochlorinae</taxon>
        <taxon>Chrysochloris</taxon>
    </lineage>
</organism>
<evidence type="ECO:0000313" key="3">
    <source>
        <dbReference type="RefSeq" id="XP_006860653.1"/>
    </source>
</evidence>
<keyword evidence="3" id="KW-0675">Receptor</keyword>
<dbReference type="GeneID" id="102812875"/>
<dbReference type="CTD" id="9436"/>